<dbReference type="InterPro" id="IPR043976">
    <property type="entry name" value="GOLGA_cons_dom"/>
</dbReference>
<dbReference type="Pfam" id="PF15070">
    <property type="entry name" value="GOLGA2L5"/>
    <property type="match status" value="2"/>
</dbReference>
<name>A0A7R9GAG8_9CRUS</name>
<evidence type="ECO:0000256" key="1">
    <source>
        <dbReference type="ARBA" id="ARBA00023054"/>
    </source>
</evidence>
<evidence type="ECO:0000313" key="5">
    <source>
        <dbReference type="EMBL" id="CAD7273922.1"/>
    </source>
</evidence>
<reference evidence="5" key="1">
    <citation type="submission" date="2020-11" db="EMBL/GenBank/DDBJ databases">
        <authorList>
            <person name="Tran Van P."/>
        </authorList>
    </citation>
    <scope>NUCLEOTIDE SEQUENCE</scope>
</reference>
<feature type="domain" description="Golgin subfamily A conserved" evidence="4">
    <location>
        <begin position="719"/>
        <end position="833"/>
    </location>
</feature>
<proteinExistence type="predicted"/>
<keyword evidence="6" id="KW-1185">Reference proteome</keyword>
<dbReference type="OrthoDB" id="5978643at2759"/>
<dbReference type="InterPro" id="IPR024858">
    <property type="entry name" value="GOLGA"/>
</dbReference>
<feature type="coiled-coil region" evidence="2">
    <location>
        <begin position="614"/>
        <end position="729"/>
    </location>
</feature>
<organism evidence="5">
    <name type="scientific">Notodromas monacha</name>
    <dbReference type="NCBI Taxonomy" id="399045"/>
    <lineage>
        <taxon>Eukaryota</taxon>
        <taxon>Metazoa</taxon>
        <taxon>Ecdysozoa</taxon>
        <taxon>Arthropoda</taxon>
        <taxon>Crustacea</taxon>
        <taxon>Oligostraca</taxon>
        <taxon>Ostracoda</taxon>
        <taxon>Podocopa</taxon>
        <taxon>Podocopida</taxon>
        <taxon>Cypridocopina</taxon>
        <taxon>Cypridoidea</taxon>
        <taxon>Cyprididae</taxon>
        <taxon>Notodromas</taxon>
    </lineage>
</organism>
<feature type="compositionally biased region" description="Basic and acidic residues" evidence="3">
    <location>
        <begin position="1"/>
        <end position="11"/>
    </location>
</feature>
<evidence type="ECO:0000313" key="6">
    <source>
        <dbReference type="Proteomes" id="UP000678499"/>
    </source>
</evidence>
<sequence length="909" mass="101791">MDDASRKERLLAARKKLREYQQKKNVSGSSPNPEDGSPVRTPTPTQQASTPLRTPTPSQHFSVTTPTSVIYDVEEQQKNGELPTTQSLFGPAMSEAQEVSKIFSSEDVTPFDFIGNAAEEKKVDQIALSSPPTQSTPDPAEISAHLSTIRLLVDERSSLEAELAASRSEARLKDAETQEANNQLAWYRKRVSELEAASQELKCSQEKLVGELQRMSVMSERKDKLETLVEEQRADVAELGARLNGALAELDDVKKRYQESEARLKLADLRLASTEKTANIAWWEGEKEKLLQEKAMVEAEAAKKIASAKSAAEEEWSAVVEDWRRKTISAEDDVKLLQQKVCELEKAVADANAFRLERLKEDEERARAEAQKAEEGDAGPACPHLDYDALVADHARLRSVIVGLEADLEDARRVVTDSQMLAATAASDQLAASRALAQNRTMKKQLDELQEAFVKMSHSKMAAANELDSIKHEKAELIAKRLIRMPMLIPDSFFTKPPAKHQHKSKPGKTILMRSRGSSRSSSSSHCWFDEDETRAGESPQSLYGCMPWIKFPMFPSHANILQPFISIRTKSADSEDRSLEQEDEACKDFPKRNCCDLPKDDFGTLDEEVRGLRAELVAKADALENSRKELLCKEGIEDRLQHYHVQHRHLSQGLELQLVEAKTTIEELRQERNELKEQLADIRSQQLLNGVSEVNPSAPGIDGLTKRLIEVETEKAVLADKLEKLQIASNKEGLIQGMSAELENKFKALMDNYAAVCDQKQQLEHLCTQLQGETDTIGEYVALYRVQRSLLTRQAEEKEMELRRLNKEREVMRQKLAELEGLVVQQLKKGKQQQQQSSSASTSDAVNGDHYAENESQSAHQEDEYGSKIMAVLSEVKESDLIAEQTLETCCNEAFHPCVCCSGKLITV</sequence>
<accession>A0A7R9GAG8</accession>
<dbReference type="AlphaFoldDB" id="A0A7R9GAG8"/>
<protein>
    <recommendedName>
        <fullName evidence="4">Golgin subfamily A conserved domain-containing protein</fullName>
    </recommendedName>
</protein>
<evidence type="ECO:0000256" key="2">
    <source>
        <dbReference type="SAM" id="Coils"/>
    </source>
</evidence>
<evidence type="ECO:0000256" key="3">
    <source>
        <dbReference type="SAM" id="MobiDB-lite"/>
    </source>
</evidence>
<gene>
    <name evidence="5" type="ORF">NMOB1V02_LOCUS1785</name>
</gene>
<feature type="compositionally biased region" description="Low complexity" evidence="3">
    <location>
        <begin position="514"/>
        <end position="525"/>
    </location>
</feature>
<feature type="compositionally biased region" description="Polar residues" evidence="3">
    <location>
        <begin position="23"/>
        <end position="32"/>
    </location>
</feature>
<feature type="coiled-coil region" evidence="2">
    <location>
        <begin position="149"/>
        <end position="270"/>
    </location>
</feature>
<dbReference type="PANTHER" id="PTHR10881">
    <property type="entry name" value="GOLGIN SUBFAMILY A MEMBER-RELATED"/>
    <property type="match status" value="1"/>
</dbReference>
<feature type="region of interest" description="Disordered" evidence="3">
    <location>
        <begin position="494"/>
        <end position="538"/>
    </location>
</feature>
<feature type="coiled-coil region" evidence="2">
    <location>
        <begin position="789"/>
        <end position="823"/>
    </location>
</feature>
<dbReference type="PANTHER" id="PTHR10881:SF46">
    <property type="entry name" value="GOLGIN SUBFAMILY A MEMBER 2"/>
    <property type="match status" value="1"/>
</dbReference>
<feature type="domain" description="Golgin subfamily A conserved" evidence="4">
    <location>
        <begin position="333"/>
        <end position="482"/>
    </location>
</feature>
<dbReference type="EMBL" id="CAJPEX010000187">
    <property type="protein sequence ID" value="CAG0914074.1"/>
    <property type="molecule type" value="Genomic_DNA"/>
</dbReference>
<dbReference type="GO" id="GO:0005794">
    <property type="term" value="C:Golgi apparatus"/>
    <property type="evidence" value="ECO:0007669"/>
    <property type="project" value="InterPro"/>
</dbReference>
<keyword evidence="1 2" id="KW-0175">Coiled coil</keyword>
<feature type="compositionally biased region" description="Polar residues" evidence="3">
    <location>
        <begin position="40"/>
        <end position="68"/>
    </location>
</feature>
<dbReference type="EMBL" id="OA882224">
    <property type="protein sequence ID" value="CAD7273922.1"/>
    <property type="molecule type" value="Genomic_DNA"/>
</dbReference>
<feature type="coiled-coil region" evidence="2">
    <location>
        <begin position="432"/>
        <end position="480"/>
    </location>
</feature>
<feature type="region of interest" description="Disordered" evidence="3">
    <location>
        <begin position="1"/>
        <end position="69"/>
    </location>
</feature>
<dbReference type="Proteomes" id="UP000678499">
    <property type="component" value="Unassembled WGS sequence"/>
</dbReference>
<feature type="compositionally biased region" description="Basic residues" evidence="3">
    <location>
        <begin position="498"/>
        <end position="507"/>
    </location>
</feature>
<evidence type="ECO:0000259" key="4">
    <source>
        <dbReference type="Pfam" id="PF15070"/>
    </source>
</evidence>